<gene>
    <name evidence="3" type="ORF">CPATCC_000282</name>
</gene>
<organism evidence="3 4">
    <name type="scientific">Cryptosporidium parvum</name>
    <dbReference type="NCBI Taxonomy" id="5807"/>
    <lineage>
        <taxon>Eukaryota</taxon>
        <taxon>Sar</taxon>
        <taxon>Alveolata</taxon>
        <taxon>Apicomplexa</taxon>
        <taxon>Conoidasida</taxon>
        <taxon>Coccidia</taxon>
        <taxon>Eucoccidiorida</taxon>
        <taxon>Eimeriorina</taxon>
        <taxon>Cryptosporidiidae</taxon>
        <taxon>Cryptosporidium</taxon>
    </lineage>
</organism>
<evidence type="ECO:0000259" key="2">
    <source>
        <dbReference type="Pfam" id="PF10382"/>
    </source>
</evidence>
<evidence type="ECO:0000313" key="4">
    <source>
        <dbReference type="Proteomes" id="UP000593906"/>
    </source>
</evidence>
<evidence type="ECO:0000313" key="3">
    <source>
        <dbReference type="EMBL" id="QOY43491.1"/>
    </source>
</evidence>
<dbReference type="InterPro" id="IPR018838">
    <property type="entry name" value="ZGRF1-like_N"/>
</dbReference>
<proteinExistence type="predicted"/>
<feature type="domain" description="5'-3' DNA helicase ZGRF1-like N-terminal" evidence="2">
    <location>
        <begin position="3"/>
        <end position="82"/>
    </location>
</feature>
<dbReference type="Pfam" id="PF10382">
    <property type="entry name" value="ZGRF1-like_N"/>
    <property type="match status" value="1"/>
</dbReference>
<feature type="region of interest" description="Disordered" evidence="1">
    <location>
        <begin position="97"/>
        <end position="120"/>
    </location>
</feature>
<reference evidence="3 4" key="1">
    <citation type="submission" date="2019-09" db="EMBL/GenBank/DDBJ databases">
        <title>Consistent, comparative and evidence-based genome assembly and annotation for Cryptosporidium parvum, C. hominis and C. tyzzeri.</title>
        <authorList>
            <person name="Baptista R.P."/>
            <person name="Li Y."/>
            <person name="Sateriale A."/>
            <person name="Ansell B."/>
            <person name="Jex A."/>
            <person name="Sanders M."/>
            <person name="Brooks K."/>
            <person name="Tracey A."/>
            <person name="Berriman M."/>
            <person name="Striepen B."/>
            <person name="Cotton J.A."/>
            <person name="Kissinger J.C."/>
        </authorList>
    </citation>
    <scope>NUCLEOTIDE SEQUENCE [LARGE SCALE GENOMIC DNA]</scope>
    <source>
        <strain evidence="3 4">IOWA-ATCC</strain>
    </source>
</reference>
<protein>
    <recommendedName>
        <fullName evidence="2">5'-3' DNA helicase ZGRF1-like N-terminal domain-containing protein</fullName>
    </recommendedName>
</protein>
<dbReference type="EMBL" id="CP044422">
    <property type="protein sequence ID" value="QOY43491.1"/>
    <property type="molecule type" value="Genomic_DNA"/>
</dbReference>
<dbReference type="VEuPathDB" id="CryptoDB:CPATCC_0037990"/>
<dbReference type="AlphaFoldDB" id="A0A7S7LKH2"/>
<name>A0A7S7LKH2_CRYPV</name>
<accession>A0A7S7LKH2</accession>
<sequence length="181" mass="20478">MKKQFEVLYTRQKTQKTKTWHDGVVVIDNIKGINRISLYKTDENGYKGDIVESFSSHVQKINISKISFPGHLIELVNEEAIEEVELVVDEDLDANTSSVSKGIPNKTPPKSPENNDDNKNSLVKKNLIRPFKAPLVKVNMDICKSAQIKVPKKISKNIPLSKISSKQGFIKTLERIYTLNN</sequence>
<evidence type="ECO:0000256" key="1">
    <source>
        <dbReference type="SAM" id="MobiDB-lite"/>
    </source>
</evidence>
<dbReference type="Proteomes" id="UP000593906">
    <property type="component" value="Chromosome 1"/>
</dbReference>